<protein>
    <submittedName>
        <fullName evidence="1">Uncharacterized protein</fullName>
    </submittedName>
</protein>
<accession>A0A653B535</accession>
<sequence length="63" mass="6677">MTPAHLAATMRAIREPGNPADVSKSARAAAGATQHWQRQQRLGVWIASPSPEGDTHGTAYPSL</sequence>
<organism evidence="1">
    <name type="scientific">Ectopseudomonas oleovorans</name>
    <name type="common">Pseudomonas oleovorans</name>
    <dbReference type="NCBI Taxonomy" id="301"/>
    <lineage>
        <taxon>Bacteria</taxon>
        <taxon>Pseudomonadati</taxon>
        <taxon>Pseudomonadota</taxon>
        <taxon>Gammaproteobacteria</taxon>
        <taxon>Pseudomonadales</taxon>
        <taxon>Pseudomonadaceae</taxon>
        <taxon>Ectopseudomonas</taxon>
    </lineage>
</organism>
<dbReference type="EMBL" id="LR130779">
    <property type="protein sequence ID" value="VDN63772.1"/>
    <property type="molecule type" value="Genomic_DNA"/>
</dbReference>
<dbReference type="AlphaFoldDB" id="A0A653B535"/>
<proteinExistence type="predicted"/>
<gene>
    <name evidence="1" type="ORF">POT9AD_2797</name>
</gene>
<name>A0A653B535_ECTOL</name>
<reference evidence="1" key="1">
    <citation type="submission" date="2018-11" db="EMBL/GenBank/DDBJ databases">
        <authorList>
            <consortium name="Genoscope - CEA"/>
            <person name="William W."/>
        </authorList>
    </citation>
    <scope>NUCLEOTIDE SEQUENCE [LARGE SCALE GENOMIC DNA]</scope>
    <source>
        <strain evidence="1">T9AD</strain>
    </source>
</reference>
<evidence type="ECO:0000313" key="1">
    <source>
        <dbReference type="EMBL" id="VDN63772.1"/>
    </source>
</evidence>